<accession>A0A914M8B5</accession>
<dbReference type="InterPro" id="IPR011333">
    <property type="entry name" value="SKP1/BTB/POZ_sf"/>
</dbReference>
<evidence type="ECO:0000259" key="1">
    <source>
        <dbReference type="PROSITE" id="PS50097"/>
    </source>
</evidence>
<dbReference type="InterPro" id="IPR000210">
    <property type="entry name" value="BTB/POZ_dom"/>
</dbReference>
<dbReference type="Proteomes" id="UP000887563">
    <property type="component" value="Unplaced"/>
</dbReference>
<dbReference type="Gene3D" id="1.25.40.420">
    <property type="match status" value="1"/>
</dbReference>
<feature type="domain" description="BTB" evidence="1">
    <location>
        <begin position="149"/>
        <end position="217"/>
    </location>
</feature>
<protein>
    <submittedName>
        <fullName evidence="3">BTB domain-containing protein</fullName>
    </submittedName>
</protein>
<dbReference type="Pfam" id="PF00651">
    <property type="entry name" value="BTB"/>
    <property type="match status" value="1"/>
</dbReference>
<dbReference type="SMART" id="SM00225">
    <property type="entry name" value="BTB"/>
    <property type="match status" value="1"/>
</dbReference>
<dbReference type="AlphaFoldDB" id="A0A914M8B5"/>
<dbReference type="Gene3D" id="3.30.710.10">
    <property type="entry name" value="Potassium Channel Kv1.1, Chain A"/>
    <property type="match status" value="1"/>
</dbReference>
<evidence type="ECO:0000313" key="2">
    <source>
        <dbReference type="Proteomes" id="UP000887563"/>
    </source>
</evidence>
<dbReference type="PANTHER" id="PTHR24413">
    <property type="entry name" value="SPECKLE-TYPE POZ PROTEIN"/>
    <property type="match status" value="1"/>
</dbReference>
<organism evidence="2 3">
    <name type="scientific">Meloidogyne incognita</name>
    <name type="common">Southern root-knot nematode worm</name>
    <name type="synonym">Oxyuris incognita</name>
    <dbReference type="NCBI Taxonomy" id="6306"/>
    <lineage>
        <taxon>Eukaryota</taxon>
        <taxon>Metazoa</taxon>
        <taxon>Ecdysozoa</taxon>
        <taxon>Nematoda</taxon>
        <taxon>Chromadorea</taxon>
        <taxon>Rhabditida</taxon>
        <taxon>Tylenchina</taxon>
        <taxon>Tylenchomorpha</taxon>
        <taxon>Tylenchoidea</taxon>
        <taxon>Meloidogynidae</taxon>
        <taxon>Meloidogyninae</taxon>
        <taxon>Meloidogyne</taxon>
        <taxon>Meloidogyne incognita group</taxon>
    </lineage>
</organism>
<dbReference type="WBParaSite" id="Minc3s01298g22584">
    <property type="protein sequence ID" value="Minc3s01298g22584"/>
    <property type="gene ID" value="Minc3s01298g22584"/>
</dbReference>
<dbReference type="CDD" id="cd18186">
    <property type="entry name" value="BTB_POZ_ZBTB_KLHL-like"/>
    <property type="match status" value="1"/>
</dbReference>
<evidence type="ECO:0000313" key="3">
    <source>
        <dbReference type="WBParaSite" id="Minc3s01298g22584"/>
    </source>
</evidence>
<dbReference type="SUPFAM" id="SSF54695">
    <property type="entry name" value="POZ domain"/>
    <property type="match status" value="1"/>
</dbReference>
<dbReference type="PROSITE" id="PS50097">
    <property type="entry name" value="BTB"/>
    <property type="match status" value="1"/>
</dbReference>
<name>A0A914M8B5_MELIC</name>
<sequence length="314" mass="36250">MFSSVTKSGVITCKLEWKILDFWGLTELMSNDQCLTSKQLYDPKFPSTMIELRLYPNGRVPHYDNSKSANIFSHSFDVQGRSESQKHPINIQPHYLSADGSLMLYCEVKFLSYSNNKKPDNNELKSNHSALNNISQKLLNNMLEQGTLSDCLIKIGKETIKVHRCILAQNSKVFLRMFEQEDMTEAQNGEIKIVDSSPECFRAMIEYFYNGEIAENTFEKLVDDLLVVSHKYEVLKLMDKCESFMALNIDNANFSKRCHYAELYNLTLLKNACIKYISVKRDSFLVSNEWNEFKENKSALAVNLLESALKQKFF</sequence>
<keyword evidence="2" id="KW-1185">Reference proteome</keyword>
<proteinExistence type="predicted"/>
<reference evidence="3" key="1">
    <citation type="submission" date="2022-11" db="UniProtKB">
        <authorList>
            <consortium name="WormBaseParasite"/>
        </authorList>
    </citation>
    <scope>IDENTIFICATION</scope>
</reference>